<evidence type="ECO:0000313" key="2">
    <source>
        <dbReference type="Proteomes" id="UP000004226"/>
    </source>
</evidence>
<dbReference type="EMBL" id="ADAD01000120">
    <property type="protein sequence ID" value="EEY34993.1"/>
    <property type="molecule type" value="Genomic_DNA"/>
</dbReference>
<keyword evidence="2" id="KW-1185">Reference proteome</keyword>
<dbReference type="Proteomes" id="UP000004226">
    <property type="component" value="Unassembled WGS sequence"/>
</dbReference>
<evidence type="ECO:0000313" key="1">
    <source>
        <dbReference type="EMBL" id="EEY34993.1"/>
    </source>
</evidence>
<reference evidence="1 2" key="1">
    <citation type="submission" date="2009-10" db="EMBL/GenBank/DDBJ databases">
        <authorList>
            <person name="Harkins D.M."/>
            <person name="Madupu R."/>
            <person name="Durkin A.S."/>
            <person name="Torralba M."/>
            <person name="Methe B."/>
            <person name="Sutton G.G."/>
            <person name="Strausberg R.L."/>
            <person name="Nelson K.E."/>
        </authorList>
    </citation>
    <scope>NUCLEOTIDE SEQUENCE [LARGE SCALE GENOMIC DNA]</scope>
    <source>
        <strain evidence="1 2">F0264</strain>
    </source>
</reference>
<dbReference type="RefSeq" id="WP_006807378.1">
    <property type="nucleotide sequence ID" value="NZ_ADAD01000120.1"/>
</dbReference>
<sequence length="97" mass="11716">MKNYFLSKEAFKYRFSIEHVNVYTNEEELYNYFKLNLESYYNVNKNIINSEGMDVFCVVDDLKKYIDMFDNSEIINYVSASNHEHFNKKYFSENGVD</sequence>
<name>D0GLR1_9FUSO</name>
<gene>
    <name evidence="1" type="ORF">HMPREF0554_1842</name>
</gene>
<comment type="caution">
    <text evidence="1">The sequence shown here is derived from an EMBL/GenBank/DDBJ whole genome shotgun (WGS) entry which is preliminary data.</text>
</comment>
<accession>D0GLR1</accession>
<organism evidence="1 2">
    <name type="scientific">Pseudoleptotrichia goodfellowii F0264</name>
    <dbReference type="NCBI Taxonomy" id="596323"/>
    <lineage>
        <taxon>Bacteria</taxon>
        <taxon>Fusobacteriati</taxon>
        <taxon>Fusobacteriota</taxon>
        <taxon>Fusobacteriia</taxon>
        <taxon>Fusobacteriales</taxon>
        <taxon>Leptotrichiaceae</taxon>
        <taxon>Pseudoleptotrichia</taxon>
    </lineage>
</organism>
<dbReference type="AlphaFoldDB" id="D0GLR1"/>
<proteinExistence type="predicted"/>
<feature type="non-terminal residue" evidence="1">
    <location>
        <position position="97"/>
    </location>
</feature>
<protein>
    <submittedName>
        <fullName evidence="1">Uncharacterized protein</fullName>
    </submittedName>
</protein>